<proteinExistence type="predicted"/>
<name>A0A8S1RPY4_9CILI</name>
<dbReference type="AlphaFoldDB" id="A0A8S1RPY4"/>
<dbReference type="Proteomes" id="UP000692954">
    <property type="component" value="Unassembled WGS sequence"/>
</dbReference>
<dbReference type="EMBL" id="CAJJDN010000221">
    <property type="protein sequence ID" value="CAD8129413.1"/>
    <property type="molecule type" value="Genomic_DNA"/>
</dbReference>
<evidence type="ECO:0000313" key="1">
    <source>
        <dbReference type="EMBL" id="CAD8129413.1"/>
    </source>
</evidence>
<organism evidence="1 2">
    <name type="scientific">Paramecium sonneborni</name>
    <dbReference type="NCBI Taxonomy" id="65129"/>
    <lineage>
        <taxon>Eukaryota</taxon>
        <taxon>Sar</taxon>
        <taxon>Alveolata</taxon>
        <taxon>Ciliophora</taxon>
        <taxon>Intramacronucleata</taxon>
        <taxon>Oligohymenophorea</taxon>
        <taxon>Peniculida</taxon>
        <taxon>Parameciidae</taxon>
        <taxon>Paramecium</taxon>
    </lineage>
</organism>
<protein>
    <submittedName>
        <fullName evidence="1">Uncharacterized protein</fullName>
    </submittedName>
</protein>
<reference evidence="1" key="1">
    <citation type="submission" date="2021-01" db="EMBL/GenBank/DDBJ databases">
        <authorList>
            <consortium name="Genoscope - CEA"/>
            <person name="William W."/>
        </authorList>
    </citation>
    <scope>NUCLEOTIDE SEQUENCE</scope>
</reference>
<comment type="caution">
    <text evidence="1">The sequence shown here is derived from an EMBL/GenBank/DDBJ whole genome shotgun (WGS) entry which is preliminary data.</text>
</comment>
<sequence>MDQIKYLSWQGQYSLNKKKDGKWIVTLDKNILQNVGGYYKDGDKKGVWKDLFLNYYKQAKVFETGKYCNNLRIGQWYYIFQDAKIGGGFYNQDSLKQGLWDEIDEGFYSGKIVAYNGEYQSNGMKVGRWNTMYGNRFENIYKQMQKLLNGGGSYDQEGNQKKIGKWIELDEGFYCNKKIIYIGEYNMNGKKIGIWEIMYNKWGNREFQVMQQLLKHKDQSGGGSYDQEGNQKKIGNWIELDEGFYGNKKVTSNGVYNMNGIKIGRWDTMYEGVLMQIIEIQGIQWRWNI</sequence>
<gene>
    <name evidence="1" type="ORF">PSON_ATCC_30995.1.T2210028</name>
</gene>
<accession>A0A8S1RPY4</accession>
<evidence type="ECO:0000313" key="2">
    <source>
        <dbReference type="Proteomes" id="UP000692954"/>
    </source>
</evidence>
<dbReference type="PANTHER" id="PTHR33706">
    <property type="entry name" value="MORN VARIANT REPEAT PROTEIN"/>
    <property type="match status" value="1"/>
</dbReference>
<dbReference type="PANTHER" id="PTHR33706:SF1">
    <property type="entry name" value="TPR REPEAT PROTEIN"/>
    <property type="match status" value="1"/>
</dbReference>
<keyword evidence="2" id="KW-1185">Reference proteome</keyword>